<feature type="transmembrane region" description="Helical" evidence="8">
    <location>
        <begin position="553"/>
        <end position="574"/>
    </location>
</feature>
<evidence type="ECO:0000256" key="2">
    <source>
        <dbReference type="ARBA" id="ARBA00012543"/>
    </source>
</evidence>
<dbReference type="Gene3D" id="1.10.10.60">
    <property type="entry name" value="Homeodomain-like"/>
    <property type="match status" value="1"/>
</dbReference>
<dbReference type="GO" id="GO:0004100">
    <property type="term" value="F:chitin synthase activity"/>
    <property type="evidence" value="ECO:0007669"/>
    <property type="project" value="UniProtKB-EC"/>
</dbReference>
<feature type="domain" description="DEK-C" evidence="9">
    <location>
        <begin position="691"/>
        <end position="746"/>
    </location>
</feature>
<protein>
    <recommendedName>
        <fullName evidence="2">chitin synthase</fullName>
        <ecNumber evidence="2">2.4.1.16</ecNumber>
    </recommendedName>
</protein>
<dbReference type="GO" id="GO:0031505">
    <property type="term" value="P:fungal-type cell wall organization"/>
    <property type="evidence" value="ECO:0007669"/>
    <property type="project" value="TreeGrafter"/>
</dbReference>
<accession>A0AAD4DR75</accession>
<evidence type="ECO:0000256" key="1">
    <source>
        <dbReference type="ARBA" id="ARBA00004141"/>
    </source>
</evidence>
<dbReference type="GeneID" id="64663523"/>
<dbReference type="GO" id="GO:0071944">
    <property type="term" value="C:cell periphery"/>
    <property type="evidence" value="ECO:0007669"/>
    <property type="project" value="TreeGrafter"/>
</dbReference>
<sequence length="749" mass="84620">MHQRVVSVVPVKTILQTYGGTASDAIFPVQVSASCNGVTGSVSPYVTLSSANDTDRNASYHDFRAFINYSRPDWYFESRNNRVGYVGYIPQEISDIAHSGYPLGIYNDMIYGLTSYVNYGPAAIDTEFMDTSVCQFAEGILLALSILMVSIIGFKFVIFQIPCYTEGETSLRKTIDSLAQLKYDDKRKLILVICDGNIVGSGNDRRTPRIVLDILNLDPEPLSFVSLGEGARQHKDKIWSGLYECAGHVVPYLVVKIGKPSERLRPGNRGKRDSHMVIMHFLNKVQFSTPMNPLELEMHHQINNVIGVNPTFFEYLFTVDADATVEPYSVDRLISASIHDKKVLGVCGGTELANPKYSIITMVQVYEYFISHHMAKAFESLFRSVTCLPGCFTLYRLRTPDTHKPSLISDQMIQDYSQNRADTLHTKNLLHLREDRYLTVLLLKHFPLHKTQFVRDAHAFTVAPDDRKILLSHRRQLMFLEQLCGFCCFSMGFAVMIDLVCAIIQPITVGYIVYLIVEVAIKQETLPVVSLVMIDATYGLQAPALILRRKWDMVGWTFFYILVILIFSLMLPLYSFWRVDDFSWGATRVVLGESGKKIVENEFWDKESIYAIGSWAPPNQFHKEGYTASATASLYGRETYYEPRGYSPVPSQFGTISLPGYQSGCNTPMSQLRSMSDAGMFHEDMDLAPGVPNDAELDYAVHQILRTADLNFVTKREIRRQLEERFGMALTSRKGAINAAIDRVLLRQA</sequence>
<evidence type="ECO:0000313" key="10">
    <source>
        <dbReference type="EMBL" id="KAG1890741.1"/>
    </source>
</evidence>
<dbReference type="GO" id="GO:0006031">
    <property type="term" value="P:chitin biosynthetic process"/>
    <property type="evidence" value="ECO:0007669"/>
    <property type="project" value="TreeGrafter"/>
</dbReference>
<feature type="transmembrane region" description="Helical" evidence="8">
    <location>
        <begin position="503"/>
        <end position="521"/>
    </location>
</feature>
<dbReference type="PROSITE" id="PS51998">
    <property type="entry name" value="DEK_C"/>
    <property type="match status" value="1"/>
</dbReference>
<dbReference type="GO" id="GO:0016020">
    <property type="term" value="C:membrane"/>
    <property type="evidence" value="ECO:0007669"/>
    <property type="project" value="UniProtKB-SubCell"/>
</dbReference>
<keyword evidence="4 8" id="KW-0812">Transmembrane</keyword>
<dbReference type="SUPFAM" id="SSF109715">
    <property type="entry name" value="DEK C-terminal domain"/>
    <property type="match status" value="1"/>
</dbReference>
<proteinExistence type="predicted"/>
<organism evidence="10 11">
    <name type="scientific">Suillus fuscotomentosus</name>
    <dbReference type="NCBI Taxonomy" id="1912939"/>
    <lineage>
        <taxon>Eukaryota</taxon>
        <taxon>Fungi</taxon>
        <taxon>Dikarya</taxon>
        <taxon>Basidiomycota</taxon>
        <taxon>Agaricomycotina</taxon>
        <taxon>Agaricomycetes</taxon>
        <taxon>Agaricomycetidae</taxon>
        <taxon>Boletales</taxon>
        <taxon>Suillineae</taxon>
        <taxon>Suillaceae</taxon>
        <taxon>Suillus</taxon>
    </lineage>
</organism>
<keyword evidence="11" id="KW-1185">Reference proteome</keyword>
<keyword evidence="6 8" id="KW-0472">Membrane</keyword>
<dbReference type="SUPFAM" id="SSF53448">
    <property type="entry name" value="Nucleotide-diphospho-sugar transferases"/>
    <property type="match status" value="1"/>
</dbReference>
<dbReference type="InterPro" id="IPR029044">
    <property type="entry name" value="Nucleotide-diphossugar_trans"/>
</dbReference>
<name>A0AAD4DR75_9AGAM</name>
<reference evidence="10" key="1">
    <citation type="journal article" date="2020" name="New Phytol.">
        <title>Comparative genomics reveals dynamic genome evolution in host specialist ectomycorrhizal fungi.</title>
        <authorList>
            <person name="Lofgren L.A."/>
            <person name="Nguyen N.H."/>
            <person name="Vilgalys R."/>
            <person name="Ruytinx J."/>
            <person name="Liao H.L."/>
            <person name="Branco S."/>
            <person name="Kuo A."/>
            <person name="LaButti K."/>
            <person name="Lipzen A."/>
            <person name="Andreopoulos W."/>
            <person name="Pangilinan J."/>
            <person name="Riley R."/>
            <person name="Hundley H."/>
            <person name="Na H."/>
            <person name="Barry K."/>
            <person name="Grigoriev I.V."/>
            <person name="Stajich J.E."/>
            <person name="Kennedy P.G."/>
        </authorList>
    </citation>
    <scope>NUCLEOTIDE SEQUENCE</scope>
    <source>
        <strain evidence="10">FC203</strain>
    </source>
</reference>
<dbReference type="RefSeq" id="XP_041218007.1">
    <property type="nucleotide sequence ID" value="XM_041369225.1"/>
</dbReference>
<evidence type="ECO:0000256" key="4">
    <source>
        <dbReference type="ARBA" id="ARBA00022692"/>
    </source>
</evidence>
<feature type="transmembrane region" description="Helical" evidence="8">
    <location>
        <begin position="139"/>
        <end position="158"/>
    </location>
</feature>
<dbReference type="Pfam" id="PF08766">
    <property type="entry name" value="DEK_C"/>
    <property type="match status" value="1"/>
</dbReference>
<evidence type="ECO:0000256" key="5">
    <source>
        <dbReference type="ARBA" id="ARBA00022989"/>
    </source>
</evidence>
<comment type="subcellular location">
    <subcellularLocation>
        <location evidence="1">Membrane</location>
        <topology evidence="1">Multi-pass membrane protein</topology>
    </subcellularLocation>
</comment>
<dbReference type="InterPro" id="IPR014876">
    <property type="entry name" value="DEK_C"/>
</dbReference>
<dbReference type="Proteomes" id="UP001195769">
    <property type="component" value="Unassembled WGS sequence"/>
</dbReference>
<dbReference type="PANTHER" id="PTHR22914:SF45">
    <property type="entry name" value="CHITIN SYNTHASE"/>
    <property type="match status" value="1"/>
</dbReference>
<evidence type="ECO:0000256" key="6">
    <source>
        <dbReference type="ARBA" id="ARBA00023136"/>
    </source>
</evidence>
<evidence type="ECO:0000259" key="9">
    <source>
        <dbReference type="PROSITE" id="PS51998"/>
    </source>
</evidence>
<dbReference type="AlphaFoldDB" id="A0AAD4DR75"/>
<comment type="catalytic activity">
    <reaction evidence="7">
        <text>[(1-&gt;4)-N-acetyl-beta-D-glucosaminyl](n) + UDP-N-acetyl-alpha-D-glucosamine = [(1-&gt;4)-N-acetyl-beta-D-glucosaminyl](n+1) + UDP + H(+)</text>
        <dbReference type="Rhea" id="RHEA:16637"/>
        <dbReference type="Rhea" id="RHEA-COMP:9593"/>
        <dbReference type="Rhea" id="RHEA-COMP:9595"/>
        <dbReference type="ChEBI" id="CHEBI:15378"/>
        <dbReference type="ChEBI" id="CHEBI:17029"/>
        <dbReference type="ChEBI" id="CHEBI:57705"/>
        <dbReference type="ChEBI" id="CHEBI:58223"/>
        <dbReference type="EC" id="2.4.1.16"/>
    </reaction>
</comment>
<keyword evidence="5 8" id="KW-1133">Transmembrane helix</keyword>
<dbReference type="PANTHER" id="PTHR22914">
    <property type="entry name" value="CHITIN SYNTHASE"/>
    <property type="match status" value="1"/>
</dbReference>
<dbReference type="EC" id="2.4.1.16" evidence="2"/>
<dbReference type="PROSITE" id="PS51257">
    <property type="entry name" value="PROKAR_LIPOPROTEIN"/>
    <property type="match status" value="1"/>
</dbReference>
<keyword evidence="3" id="KW-0328">Glycosyltransferase</keyword>
<comment type="caution">
    <text evidence="10">The sequence shown here is derived from an EMBL/GenBank/DDBJ whole genome shotgun (WGS) entry which is preliminary data.</text>
</comment>
<evidence type="ECO:0000256" key="3">
    <source>
        <dbReference type="ARBA" id="ARBA00022676"/>
    </source>
</evidence>
<dbReference type="Pfam" id="PF03142">
    <property type="entry name" value="Chitin_synth_2"/>
    <property type="match status" value="1"/>
</dbReference>
<evidence type="ECO:0000256" key="7">
    <source>
        <dbReference type="ARBA" id="ARBA00048014"/>
    </source>
</evidence>
<dbReference type="EMBL" id="JABBWK010000132">
    <property type="protein sequence ID" value="KAG1890741.1"/>
    <property type="molecule type" value="Genomic_DNA"/>
</dbReference>
<dbReference type="GO" id="GO:0030428">
    <property type="term" value="C:cell septum"/>
    <property type="evidence" value="ECO:0007669"/>
    <property type="project" value="TreeGrafter"/>
</dbReference>
<evidence type="ECO:0000256" key="8">
    <source>
        <dbReference type="SAM" id="Phobius"/>
    </source>
</evidence>
<evidence type="ECO:0000313" key="11">
    <source>
        <dbReference type="Proteomes" id="UP001195769"/>
    </source>
</evidence>
<gene>
    <name evidence="10" type="ORF">F5891DRAFT_1212513</name>
</gene>
<keyword evidence="3" id="KW-0808">Transferase</keyword>
<dbReference type="InterPro" id="IPR004835">
    <property type="entry name" value="Chitin_synth"/>
</dbReference>